<sequence>MDPLSDVLRLLKPTSFGLRGLNAGGNWQLHFPASAGIKAYAIESGTCWMLLDGGGDPVRLGAGNVVLLPGRSAFRLYTSTAAEPINAFQFFPSFPVGTTGTINGGGDCFGIGGFFDFEGRHTELLLNVLPAAVHIRSEAGRAALGVLIDRLMQELREPQLGSALIAGHLAQTLLVEALRLHLADAPGQARGWLAALGDLRMRAALSAMHADPAKPWTLANLARTAGMSRSSFAAHFKETVGEPPLEYLTRWRMMLAADRLAQGRTTLAMVAPTVGYNSESAFGAAFKRVLGQSPRQFVQAIAAER</sequence>
<dbReference type="EMBL" id="JABYQV010000003">
    <property type="protein sequence ID" value="NVP30300.1"/>
    <property type="molecule type" value="Genomic_DNA"/>
</dbReference>
<dbReference type="Gene3D" id="1.10.10.60">
    <property type="entry name" value="Homeodomain-like"/>
    <property type="match status" value="2"/>
</dbReference>
<accession>A0A7Y7UQI6</accession>
<dbReference type="SUPFAM" id="SSF46689">
    <property type="entry name" value="Homeodomain-like"/>
    <property type="match status" value="2"/>
</dbReference>
<evidence type="ECO:0000313" key="6">
    <source>
        <dbReference type="EMBL" id="NVP30300.1"/>
    </source>
</evidence>
<evidence type="ECO:0000259" key="4">
    <source>
        <dbReference type="PROSITE" id="PS01124"/>
    </source>
</evidence>
<dbReference type="SMART" id="SM00342">
    <property type="entry name" value="HTH_ARAC"/>
    <property type="match status" value="1"/>
</dbReference>
<dbReference type="PROSITE" id="PS01124">
    <property type="entry name" value="HTH_ARAC_FAMILY_2"/>
    <property type="match status" value="1"/>
</dbReference>
<proteinExistence type="predicted"/>
<protein>
    <submittedName>
        <fullName evidence="6">AraC family transcriptional regulator</fullName>
    </submittedName>
</protein>
<evidence type="ECO:0000256" key="2">
    <source>
        <dbReference type="ARBA" id="ARBA00023125"/>
    </source>
</evidence>
<dbReference type="Pfam" id="PF12833">
    <property type="entry name" value="HTH_18"/>
    <property type="match status" value="1"/>
</dbReference>
<dbReference type="InterPro" id="IPR032783">
    <property type="entry name" value="AraC_lig"/>
</dbReference>
<keyword evidence="1" id="KW-0805">Transcription regulation</keyword>
<gene>
    <name evidence="5" type="ORF">HKX05_18545</name>
    <name evidence="6" type="ORF">HLV41_04530</name>
</gene>
<name>A0A7Y7UQI6_9SPHN</name>
<evidence type="ECO:0000313" key="8">
    <source>
        <dbReference type="Proteomes" id="UP000557656"/>
    </source>
</evidence>
<dbReference type="EMBL" id="JABEOV010000027">
    <property type="protein sequence ID" value="NNG55348.1"/>
    <property type="molecule type" value="Genomic_DNA"/>
</dbReference>
<keyword evidence="2" id="KW-0238">DNA-binding</keyword>
<dbReference type="InterPro" id="IPR050204">
    <property type="entry name" value="AraC_XylS_family_regulators"/>
</dbReference>
<organism evidence="6 7">
    <name type="scientific">Sphingomonas sanguinis</name>
    <dbReference type="NCBI Taxonomy" id="33051"/>
    <lineage>
        <taxon>Bacteria</taxon>
        <taxon>Pseudomonadati</taxon>
        <taxon>Pseudomonadota</taxon>
        <taxon>Alphaproteobacteria</taxon>
        <taxon>Sphingomonadales</taxon>
        <taxon>Sphingomonadaceae</taxon>
        <taxon>Sphingomonas</taxon>
    </lineage>
</organism>
<feature type="domain" description="HTH araC/xylS-type" evidence="4">
    <location>
        <begin position="202"/>
        <end position="300"/>
    </location>
</feature>
<dbReference type="InterPro" id="IPR009057">
    <property type="entry name" value="Homeodomain-like_sf"/>
</dbReference>
<dbReference type="AlphaFoldDB" id="A0A7Y7UQI6"/>
<dbReference type="InterPro" id="IPR018060">
    <property type="entry name" value="HTH_AraC"/>
</dbReference>
<evidence type="ECO:0000256" key="3">
    <source>
        <dbReference type="ARBA" id="ARBA00023163"/>
    </source>
</evidence>
<dbReference type="Proteomes" id="UP000531581">
    <property type="component" value="Unassembled WGS sequence"/>
</dbReference>
<reference evidence="7 8" key="1">
    <citation type="submission" date="2020-05" db="EMBL/GenBank/DDBJ databases">
        <title>Draft Genome Sequences of Sphingomonas sp. Isolated from the International Space Station.</title>
        <authorList>
            <person name="Bijlani S."/>
            <person name="Singh N.K."/>
            <person name="Mason C.E."/>
            <person name="Wang C.C."/>
            <person name="Venkateswaran K."/>
        </authorList>
    </citation>
    <scope>NUCLEOTIDE SEQUENCE [LARGE SCALE GENOMIC DNA]</scope>
    <source>
        <strain evidence="5 8">IIF7SW-B5</strain>
        <strain evidence="6">ISS-IIF7SWP</strain>
    </source>
</reference>
<evidence type="ECO:0000256" key="1">
    <source>
        <dbReference type="ARBA" id="ARBA00023015"/>
    </source>
</evidence>
<evidence type="ECO:0000313" key="7">
    <source>
        <dbReference type="Proteomes" id="UP000531581"/>
    </source>
</evidence>
<dbReference type="PANTHER" id="PTHR46796">
    <property type="entry name" value="HTH-TYPE TRANSCRIPTIONAL ACTIVATOR RHAS-RELATED"/>
    <property type="match status" value="1"/>
</dbReference>
<dbReference type="GO" id="GO:0043565">
    <property type="term" value="F:sequence-specific DNA binding"/>
    <property type="evidence" value="ECO:0007669"/>
    <property type="project" value="InterPro"/>
</dbReference>
<comment type="caution">
    <text evidence="6">The sequence shown here is derived from an EMBL/GenBank/DDBJ whole genome shotgun (WGS) entry which is preliminary data.</text>
</comment>
<keyword evidence="8" id="KW-1185">Reference proteome</keyword>
<dbReference type="Proteomes" id="UP000557656">
    <property type="component" value="Unassembled WGS sequence"/>
</dbReference>
<keyword evidence="3" id="KW-0804">Transcription</keyword>
<dbReference type="PANTHER" id="PTHR46796:SF7">
    <property type="entry name" value="ARAC FAMILY TRANSCRIPTIONAL REGULATOR"/>
    <property type="match status" value="1"/>
</dbReference>
<evidence type="ECO:0000313" key="5">
    <source>
        <dbReference type="EMBL" id="NNG55348.1"/>
    </source>
</evidence>
<dbReference type="Pfam" id="PF12852">
    <property type="entry name" value="Cupin_6"/>
    <property type="match status" value="1"/>
</dbReference>
<dbReference type="GO" id="GO:0003700">
    <property type="term" value="F:DNA-binding transcription factor activity"/>
    <property type="evidence" value="ECO:0007669"/>
    <property type="project" value="InterPro"/>
</dbReference>